<organism evidence="10 11">
    <name type="scientific">Kipferlia bialata</name>
    <dbReference type="NCBI Taxonomy" id="797122"/>
    <lineage>
        <taxon>Eukaryota</taxon>
        <taxon>Metamonada</taxon>
        <taxon>Carpediemonas-like organisms</taxon>
        <taxon>Kipferlia</taxon>
    </lineage>
</organism>
<proteinExistence type="inferred from homology"/>
<evidence type="ECO:0000256" key="7">
    <source>
        <dbReference type="ARBA" id="ARBA00023242"/>
    </source>
</evidence>
<keyword evidence="8" id="KW-0804">Transcription</keyword>
<feature type="non-terminal residue" evidence="10">
    <location>
        <position position="121"/>
    </location>
</feature>
<keyword evidence="4 8" id="KW-0378">Hydrolase</keyword>
<dbReference type="Proteomes" id="UP000265618">
    <property type="component" value="Unassembled WGS sequence"/>
</dbReference>
<reference evidence="10 11" key="1">
    <citation type="journal article" date="2018" name="PLoS ONE">
        <title>The draft genome of Kipferlia bialata reveals reductive genome evolution in fornicate parasites.</title>
        <authorList>
            <person name="Tanifuji G."/>
            <person name="Takabayashi S."/>
            <person name="Kume K."/>
            <person name="Takagi M."/>
            <person name="Nakayama T."/>
            <person name="Kamikawa R."/>
            <person name="Inagaki Y."/>
            <person name="Hashimoto T."/>
        </authorList>
    </citation>
    <scope>NUCLEOTIDE SEQUENCE [LARGE SCALE GENOMIC DNA]</scope>
    <source>
        <strain evidence="10">NY0173</strain>
    </source>
</reference>
<keyword evidence="6 8" id="KW-0067">ATP-binding</keyword>
<gene>
    <name evidence="10" type="ORF">KIPB_001819</name>
</gene>
<feature type="domain" description="TIP49 P-loop" evidence="9">
    <location>
        <begin position="1"/>
        <end position="121"/>
    </location>
</feature>
<name>A0A9K3GFE0_9EUKA</name>
<keyword evidence="3 8" id="KW-0547">Nucleotide-binding</keyword>
<comment type="similarity">
    <text evidence="2 8">Belongs to the RuvB family.</text>
</comment>
<dbReference type="AlphaFoldDB" id="A0A9K3GFE0"/>
<dbReference type="EMBL" id="BDIP01000272">
    <property type="protein sequence ID" value="GIQ80938.1"/>
    <property type="molecule type" value="Genomic_DNA"/>
</dbReference>
<evidence type="ECO:0000256" key="5">
    <source>
        <dbReference type="ARBA" id="ARBA00022806"/>
    </source>
</evidence>
<evidence type="ECO:0000256" key="4">
    <source>
        <dbReference type="ARBA" id="ARBA00022801"/>
    </source>
</evidence>
<dbReference type="OrthoDB" id="10060499at2759"/>
<dbReference type="InterPro" id="IPR042487">
    <property type="entry name" value="RuvBL1/2_DNA/RNA_bd_dom"/>
</dbReference>
<dbReference type="Pfam" id="PF06068">
    <property type="entry name" value="TIP49"/>
    <property type="match status" value="1"/>
</dbReference>
<dbReference type="InterPro" id="IPR012340">
    <property type="entry name" value="NA-bd_OB-fold"/>
</dbReference>
<dbReference type="GO" id="GO:0005524">
    <property type="term" value="F:ATP binding"/>
    <property type="evidence" value="ECO:0007669"/>
    <property type="project" value="UniProtKB-KW"/>
</dbReference>
<evidence type="ECO:0000256" key="6">
    <source>
        <dbReference type="ARBA" id="ARBA00022840"/>
    </source>
</evidence>
<accession>A0A9K3GFE0</accession>
<dbReference type="Gene3D" id="2.40.50.360">
    <property type="entry name" value="RuvB-like helicase, domain II"/>
    <property type="match status" value="1"/>
</dbReference>
<protein>
    <recommendedName>
        <fullName evidence="8">RuvB-like helicase</fullName>
        <ecNumber evidence="8">3.6.4.12</ecNumber>
    </recommendedName>
</protein>
<evidence type="ECO:0000256" key="3">
    <source>
        <dbReference type="ARBA" id="ARBA00022741"/>
    </source>
</evidence>
<dbReference type="EC" id="3.6.4.12" evidence="8"/>
<keyword evidence="11" id="KW-1185">Reference proteome</keyword>
<dbReference type="GO" id="GO:0016787">
    <property type="term" value="F:hydrolase activity"/>
    <property type="evidence" value="ECO:0007669"/>
    <property type="project" value="UniProtKB-KW"/>
</dbReference>
<sequence>MVGSEVYSHEVKKAEVIKSAFRRSIGLRIKEQKEVYEGEVVKVLPVEADNPTGGYGRVISHVLLTLQTKKGQKELKLDPAIHQQLEKEQVKQGDVIYIEATSGAVKRVGRSDRYATEFDLE</sequence>
<evidence type="ECO:0000256" key="2">
    <source>
        <dbReference type="ARBA" id="ARBA00007519"/>
    </source>
</evidence>
<dbReference type="GO" id="GO:0005634">
    <property type="term" value="C:nucleus"/>
    <property type="evidence" value="ECO:0007669"/>
    <property type="project" value="UniProtKB-SubCell"/>
</dbReference>
<evidence type="ECO:0000313" key="11">
    <source>
        <dbReference type="Proteomes" id="UP000265618"/>
    </source>
</evidence>
<evidence type="ECO:0000256" key="1">
    <source>
        <dbReference type="ARBA" id="ARBA00004123"/>
    </source>
</evidence>
<comment type="catalytic activity">
    <reaction evidence="8">
        <text>ATP + H2O = ADP + phosphate + H(+)</text>
        <dbReference type="Rhea" id="RHEA:13065"/>
        <dbReference type="ChEBI" id="CHEBI:15377"/>
        <dbReference type="ChEBI" id="CHEBI:15378"/>
        <dbReference type="ChEBI" id="CHEBI:30616"/>
        <dbReference type="ChEBI" id="CHEBI:43474"/>
        <dbReference type="ChEBI" id="CHEBI:456216"/>
        <dbReference type="EC" id="3.6.4.12"/>
    </reaction>
</comment>
<dbReference type="FunFam" id="2.40.50.360:FF:000001">
    <property type="entry name" value="RuvB-like helicase"/>
    <property type="match status" value="1"/>
</dbReference>
<dbReference type="InterPro" id="IPR010339">
    <property type="entry name" value="TIP49_P-loop"/>
</dbReference>
<keyword evidence="5 8" id="KW-0347">Helicase</keyword>
<dbReference type="GO" id="GO:0003678">
    <property type="term" value="F:DNA helicase activity"/>
    <property type="evidence" value="ECO:0007669"/>
    <property type="project" value="UniProtKB-EC"/>
</dbReference>
<comment type="subcellular location">
    <subcellularLocation>
        <location evidence="1">Nucleus</location>
    </subcellularLocation>
</comment>
<keyword evidence="8" id="KW-0805">Transcription regulation</keyword>
<dbReference type="InterPro" id="IPR027238">
    <property type="entry name" value="RuvB-like"/>
</dbReference>
<evidence type="ECO:0000256" key="8">
    <source>
        <dbReference type="RuleBase" id="RU363048"/>
    </source>
</evidence>
<evidence type="ECO:0000259" key="9">
    <source>
        <dbReference type="Pfam" id="PF06068"/>
    </source>
</evidence>
<dbReference type="PANTHER" id="PTHR11093">
    <property type="entry name" value="RUVB-RELATED REPTIN AND PONTIN"/>
    <property type="match status" value="1"/>
</dbReference>
<dbReference type="SUPFAM" id="SSF50249">
    <property type="entry name" value="Nucleic acid-binding proteins"/>
    <property type="match status" value="1"/>
</dbReference>
<comment type="caution">
    <text evidence="10">The sequence shown here is derived from an EMBL/GenBank/DDBJ whole genome shotgun (WGS) entry which is preliminary data.</text>
</comment>
<evidence type="ECO:0000313" key="10">
    <source>
        <dbReference type="EMBL" id="GIQ80938.1"/>
    </source>
</evidence>
<keyword evidence="7 8" id="KW-0539">Nucleus</keyword>